<protein>
    <submittedName>
        <fullName evidence="1">Protein far1-related sequence 5-like</fullName>
    </submittedName>
</protein>
<proteinExistence type="predicted"/>
<accession>A0A8H4B4R0</accession>
<dbReference type="AlphaFoldDB" id="A0A8H4B4R0"/>
<comment type="caution">
    <text evidence="1">The sequence shown here is derived from an EMBL/GenBank/DDBJ whole genome shotgun (WGS) entry which is preliminary data.</text>
</comment>
<evidence type="ECO:0000313" key="1">
    <source>
        <dbReference type="EMBL" id="KAF0560331.1"/>
    </source>
</evidence>
<reference evidence="1 2" key="1">
    <citation type="journal article" date="2019" name="Environ. Microbiol.">
        <title>At the nexus of three kingdoms: the genome of the mycorrhizal fungus Gigaspora margarita provides insights into plant, endobacterial and fungal interactions.</title>
        <authorList>
            <person name="Venice F."/>
            <person name="Ghignone S."/>
            <person name="Salvioli di Fossalunga A."/>
            <person name="Amselem J."/>
            <person name="Novero M."/>
            <person name="Xianan X."/>
            <person name="Sedzielewska Toro K."/>
            <person name="Morin E."/>
            <person name="Lipzen A."/>
            <person name="Grigoriev I.V."/>
            <person name="Henrissat B."/>
            <person name="Martin F.M."/>
            <person name="Bonfante P."/>
        </authorList>
    </citation>
    <scope>NUCLEOTIDE SEQUENCE [LARGE SCALE GENOMIC DNA]</scope>
    <source>
        <strain evidence="1 2">BEG34</strain>
    </source>
</reference>
<organism evidence="1 2">
    <name type="scientific">Gigaspora margarita</name>
    <dbReference type="NCBI Taxonomy" id="4874"/>
    <lineage>
        <taxon>Eukaryota</taxon>
        <taxon>Fungi</taxon>
        <taxon>Fungi incertae sedis</taxon>
        <taxon>Mucoromycota</taxon>
        <taxon>Glomeromycotina</taxon>
        <taxon>Glomeromycetes</taxon>
        <taxon>Diversisporales</taxon>
        <taxon>Gigasporaceae</taxon>
        <taxon>Gigaspora</taxon>
    </lineage>
</organism>
<name>A0A8H4B4R0_GIGMA</name>
<evidence type="ECO:0000313" key="2">
    <source>
        <dbReference type="Proteomes" id="UP000439903"/>
    </source>
</evidence>
<dbReference type="OrthoDB" id="2445252at2759"/>
<sequence>MLVDFLTPLILSLQQFQILQSFTYKGQKESLIPEDLYIDTINNNFIEDVVDEPQTTLKTILSSNYISNINEM</sequence>
<dbReference type="EMBL" id="WTPW01000013">
    <property type="protein sequence ID" value="KAF0560331.1"/>
    <property type="molecule type" value="Genomic_DNA"/>
</dbReference>
<keyword evidence="2" id="KW-1185">Reference proteome</keyword>
<dbReference type="Proteomes" id="UP000439903">
    <property type="component" value="Unassembled WGS sequence"/>
</dbReference>
<gene>
    <name evidence="1" type="ORF">F8M41_002332</name>
</gene>